<evidence type="ECO:0000256" key="1">
    <source>
        <dbReference type="SAM" id="SignalP"/>
    </source>
</evidence>
<dbReference type="SUPFAM" id="SSF48208">
    <property type="entry name" value="Six-hairpin glycosidases"/>
    <property type="match status" value="1"/>
</dbReference>
<reference evidence="4 5" key="1">
    <citation type="submission" date="2020-08" db="EMBL/GenBank/DDBJ databases">
        <title>Sequencing the genomes of 1000 actinobacteria strains.</title>
        <authorList>
            <person name="Klenk H.-P."/>
        </authorList>
    </citation>
    <scope>NUCLEOTIDE SEQUENCE [LARGE SCALE GENOMIC DNA]</scope>
    <source>
        <strain evidence="4 5">DSM 44230</strain>
    </source>
</reference>
<dbReference type="InterPro" id="IPR050883">
    <property type="entry name" value="PNGase"/>
</dbReference>
<dbReference type="InterPro" id="IPR014718">
    <property type="entry name" value="GH-type_carb-bd"/>
</dbReference>
<dbReference type="RefSeq" id="WP_312988131.1">
    <property type="nucleotide sequence ID" value="NZ_BAAAUI010000025.1"/>
</dbReference>
<feature type="domain" description="Glycosyl hydrolase family 92" evidence="2">
    <location>
        <begin position="277"/>
        <end position="745"/>
    </location>
</feature>
<dbReference type="Proteomes" id="UP000533598">
    <property type="component" value="Unassembled WGS sequence"/>
</dbReference>
<proteinExistence type="predicted"/>
<dbReference type="Gene3D" id="1.20.1610.10">
    <property type="entry name" value="alpha-1,2-mannosidases domains"/>
    <property type="match status" value="1"/>
</dbReference>
<evidence type="ECO:0000259" key="3">
    <source>
        <dbReference type="Pfam" id="PF17678"/>
    </source>
</evidence>
<evidence type="ECO:0000313" key="5">
    <source>
        <dbReference type="Proteomes" id="UP000533598"/>
    </source>
</evidence>
<dbReference type="InterPro" id="IPR041371">
    <property type="entry name" value="GH92_N"/>
</dbReference>
<dbReference type="AlphaFoldDB" id="A0A7W7CG62"/>
<dbReference type="InterPro" id="IPR012939">
    <property type="entry name" value="Glyco_hydro_92"/>
</dbReference>
<keyword evidence="5" id="KW-1185">Reference proteome</keyword>
<dbReference type="NCBIfam" id="TIGR01180">
    <property type="entry name" value="aman2_put"/>
    <property type="match status" value="1"/>
</dbReference>
<dbReference type="GO" id="GO:0030246">
    <property type="term" value="F:carbohydrate binding"/>
    <property type="evidence" value="ECO:0007669"/>
    <property type="project" value="InterPro"/>
</dbReference>
<dbReference type="GO" id="GO:0005975">
    <property type="term" value="P:carbohydrate metabolic process"/>
    <property type="evidence" value="ECO:0007669"/>
    <property type="project" value="InterPro"/>
</dbReference>
<dbReference type="Pfam" id="PF17678">
    <property type="entry name" value="Glyco_hydro_92N"/>
    <property type="match status" value="1"/>
</dbReference>
<organism evidence="4 5">
    <name type="scientific">Crossiella cryophila</name>
    <dbReference type="NCBI Taxonomy" id="43355"/>
    <lineage>
        <taxon>Bacteria</taxon>
        <taxon>Bacillati</taxon>
        <taxon>Actinomycetota</taxon>
        <taxon>Actinomycetes</taxon>
        <taxon>Pseudonocardiales</taxon>
        <taxon>Pseudonocardiaceae</taxon>
        <taxon>Crossiella</taxon>
    </lineage>
</organism>
<dbReference type="Gene3D" id="3.30.2080.10">
    <property type="entry name" value="GH92 mannosidase domain"/>
    <property type="match status" value="1"/>
</dbReference>
<comment type="caution">
    <text evidence="4">The sequence shown here is derived from an EMBL/GenBank/DDBJ whole genome shotgun (WGS) entry which is preliminary data.</text>
</comment>
<feature type="domain" description="Glycosyl hydrolase family 92 N-terminal" evidence="3">
    <location>
        <begin position="40"/>
        <end position="270"/>
    </location>
</feature>
<dbReference type="InterPro" id="IPR005887">
    <property type="entry name" value="GH92_a_mannosidase_put"/>
</dbReference>
<accession>A0A7W7CG62</accession>
<dbReference type="GO" id="GO:0000224">
    <property type="term" value="F:peptide-N4-(N-acetyl-beta-glucosaminyl)asparagine amidase activity"/>
    <property type="evidence" value="ECO:0007669"/>
    <property type="project" value="TreeGrafter"/>
</dbReference>
<dbReference type="Gene3D" id="1.20.1050.60">
    <property type="entry name" value="alpha-1,2-mannosidase"/>
    <property type="match status" value="1"/>
</dbReference>
<evidence type="ECO:0000313" key="4">
    <source>
        <dbReference type="EMBL" id="MBB4679231.1"/>
    </source>
</evidence>
<dbReference type="PANTHER" id="PTHR12143:SF39">
    <property type="entry name" value="SECRETED PROTEIN"/>
    <property type="match status" value="1"/>
</dbReference>
<dbReference type="GO" id="GO:0005829">
    <property type="term" value="C:cytosol"/>
    <property type="evidence" value="ECO:0007669"/>
    <property type="project" value="TreeGrafter"/>
</dbReference>
<evidence type="ECO:0000259" key="2">
    <source>
        <dbReference type="Pfam" id="PF07971"/>
    </source>
</evidence>
<protein>
    <submittedName>
        <fullName evidence="4">Putative alpha-1,2-mannosidase</fullName>
    </submittedName>
</protein>
<feature type="signal peptide" evidence="1">
    <location>
        <begin position="1"/>
        <end position="27"/>
    </location>
</feature>
<dbReference type="FunFam" id="3.30.2080.10:FF:000001">
    <property type="entry name" value="Alpha-1,2-mannosidase subfamily"/>
    <property type="match status" value="1"/>
</dbReference>
<name>A0A7W7CG62_9PSEU</name>
<keyword evidence="1" id="KW-0732">Signal</keyword>
<sequence length="764" mass="83024">MRSRNRRAVIGALAAITLLGTAIPGAATTDDTLIADPTQYVDPMIGTGKGGPVVGEINTFPGPTAPFGMIQWSPDNGNYAGYNYHLGPIRGFSLTHASVGCSAFGDIPILPVTGEIGPAPWNRTEKFSHRTERAEVAHYGVTLEDSKIRAELTASTRAGLGTFTYPEGATAQVLIKTGASLAGNSAATVRISAPDEITGSATTGRFCGESGNKYTVHFALKFDRPFTAHGTWDGSTVTPGGTSADHPKSGAYLTFDTSQNRQLRAKVALSYVSADGARANLAEIPGWHPDPVRAATRAQWREHLGRIRIGGGTPAHRTTFYTALYHSLIHPNTFNDLDGRYPGFDSQIHQVEPGRTHYANFSDWDTYRSLAPLHGWLYPDRASDMAQSLVLAAVQGGWLPRWPMANGYTSVMNGDNSVPLLVNLHAYGATGFDTRTALKYMLKGATKAEPVQWGYIERQGIEDYQKLGYVPNDRALVGHVRKGASQTLEYAVDDFTISRFARTLGDPATAATYAKRGEYWRNLFDPNTGYLRPKDSKGQFPPGPGFVPPPPGQFGQDGFEEGNAAQYRWFVPHNIAGLITALGGKAKAQPLMDEFFTKVNVGPNEPYQWSGNEVDFSTPWLYNYVGQPWKSQAVIRRIQSELFAPTPDGLPGNDDLGAQSSWYVWSALGLYPVTPGTADLSVHTPLFPAIQIRPPNAGELHITAPGAGAARPYTTQLRLNGENWARTWLPQHLVRTGGHLDFRLRATPDTNWAITPDAAPPSYQ</sequence>
<feature type="chain" id="PRO_5039035200" evidence="1">
    <location>
        <begin position="28"/>
        <end position="764"/>
    </location>
</feature>
<dbReference type="Pfam" id="PF07971">
    <property type="entry name" value="Glyco_hydro_92"/>
    <property type="match status" value="1"/>
</dbReference>
<dbReference type="EMBL" id="JACHMH010000001">
    <property type="protein sequence ID" value="MBB4679231.1"/>
    <property type="molecule type" value="Genomic_DNA"/>
</dbReference>
<gene>
    <name evidence="4" type="ORF">HNR67_005349</name>
</gene>
<dbReference type="Gene3D" id="2.70.98.10">
    <property type="match status" value="1"/>
</dbReference>
<dbReference type="InterPro" id="IPR008928">
    <property type="entry name" value="6-hairpin_glycosidase_sf"/>
</dbReference>
<dbReference type="GO" id="GO:0006516">
    <property type="term" value="P:glycoprotein catabolic process"/>
    <property type="evidence" value="ECO:0007669"/>
    <property type="project" value="TreeGrafter"/>
</dbReference>
<dbReference type="PANTHER" id="PTHR12143">
    <property type="entry name" value="PEPTIDE N-GLYCANASE PNGASE -RELATED"/>
    <property type="match status" value="1"/>
</dbReference>